<evidence type="ECO:0000256" key="2">
    <source>
        <dbReference type="ARBA" id="ARBA00023157"/>
    </source>
</evidence>
<dbReference type="CDD" id="cd00033">
    <property type="entry name" value="CCP"/>
    <property type="match status" value="1"/>
</dbReference>
<evidence type="ECO:0000313" key="5">
    <source>
        <dbReference type="EMBL" id="KAL0171301.1"/>
    </source>
</evidence>
<dbReference type="InterPro" id="IPR000436">
    <property type="entry name" value="Sushi_SCR_CCP_dom"/>
</dbReference>
<dbReference type="SUPFAM" id="SSF57535">
    <property type="entry name" value="Complement control module/SCR domain"/>
    <property type="match status" value="1"/>
</dbReference>
<accession>A0ABD0PEJ8</accession>
<dbReference type="EMBL" id="JAMKFB020000016">
    <property type="protein sequence ID" value="KAL0171301.1"/>
    <property type="molecule type" value="Genomic_DNA"/>
</dbReference>
<dbReference type="PANTHER" id="PTHR45656">
    <property type="entry name" value="PROTEIN CBR-CLEC-78"/>
    <property type="match status" value="1"/>
</dbReference>
<reference evidence="5 6" key="1">
    <citation type="submission" date="2024-05" db="EMBL/GenBank/DDBJ databases">
        <title>Genome sequencing and assembly of Indian major carp, Cirrhinus mrigala (Hamilton, 1822).</title>
        <authorList>
            <person name="Mohindra V."/>
            <person name="Chowdhury L.M."/>
            <person name="Lal K."/>
            <person name="Jena J.K."/>
        </authorList>
    </citation>
    <scope>NUCLEOTIDE SEQUENCE [LARGE SCALE GENOMIC DNA]</scope>
    <source>
        <strain evidence="5">CM1030</strain>
        <tissue evidence="5">Blood</tissue>
    </source>
</reference>
<dbReference type="InterPro" id="IPR035976">
    <property type="entry name" value="Sushi/SCR/CCP_sf"/>
</dbReference>
<evidence type="ECO:0000256" key="3">
    <source>
        <dbReference type="PROSITE-ProRule" id="PRU00302"/>
    </source>
</evidence>
<comment type="caution">
    <text evidence="5">The sequence shown here is derived from an EMBL/GenBank/DDBJ whole genome shotgun (WGS) entry which is preliminary data.</text>
</comment>
<gene>
    <name evidence="5" type="ORF">M9458_031612</name>
</gene>
<evidence type="ECO:0000313" key="6">
    <source>
        <dbReference type="Proteomes" id="UP001529510"/>
    </source>
</evidence>
<feature type="non-terminal residue" evidence="5">
    <location>
        <position position="54"/>
    </location>
</feature>
<organism evidence="5 6">
    <name type="scientific">Cirrhinus mrigala</name>
    <name type="common">Mrigala</name>
    <dbReference type="NCBI Taxonomy" id="683832"/>
    <lineage>
        <taxon>Eukaryota</taxon>
        <taxon>Metazoa</taxon>
        <taxon>Chordata</taxon>
        <taxon>Craniata</taxon>
        <taxon>Vertebrata</taxon>
        <taxon>Euteleostomi</taxon>
        <taxon>Actinopterygii</taxon>
        <taxon>Neopterygii</taxon>
        <taxon>Teleostei</taxon>
        <taxon>Ostariophysi</taxon>
        <taxon>Cypriniformes</taxon>
        <taxon>Cyprinidae</taxon>
        <taxon>Labeoninae</taxon>
        <taxon>Labeonini</taxon>
        <taxon>Cirrhinus</taxon>
    </lineage>
</organism>
<evidence type="ECO:0000256" key="1">
    <source>
        <dbReference type="ARBA" id="ARBA00022737"/>
    </source>
</evidence>
<dbReference type="AlphaFoldDB" id="A0ABD0PEJ8"/>
<protein>
    <recommendedName>
        <fullName evidence="4">Sushi domain-containing protein</fullName>
    </recommendedName>
</protein>
<dbReference type="Pfam" id="PF00084">
    <property type="entry name" value="Sushi"/>
    <property type="match status" value="1"/>
</dbReference>
<keyword evidence="3" id="KW-0768">Sushi</keyword>
<dbReference type="Gene3D" id="2.10.70.10">
    <property type="entry name" value="Complement Module, domain 1"/>
    <property type="match status" value="1"/>
</dbReference>
<sequence length="54" mass="5788">KLREACFDPGSVMNGTRLGGDYKLGSTVTFHCDPGYQLQGYSSLTCVMGGTNRP</sequence>
<comment type="caution">
    <text evidence="3">Lacks conserved residue(s) required for the propagation of feature annotation.</text>
</comment>
<dbReference type="FunFam" id="2.10.70.10:FF:000002">
    <property type="entry name" value="CUB and Sushi multiple domains 3"/>
    <property type="match status" value="1"/>
</dbReference>
<proteinExistence type="predicted"/>
<feature type="non-terminal residue" evidence="5">
    <location>
        <position position="1"/>
    </location>
</feature>
<dbReference type="PANTHER" id="PTHR45656:SF15">
    <property type="entry name" value="SUSHI DOMAIN-CONTAINING PROTEIN"/>
    <property type="match status" value="1"/>
</dbReference>
<evidence type="ECO:0000259" key="4">
    <source>
        <dbReference type="PROSITE" id="PS50923"/>
    </source>
</evidence>
<feature type="domain" description="Sushi" evidence="4">
    <location>
        <begin position="4"/>
        <end position="54"/>
    </location>
</feature>
<keyword evidence="2" id="KW-1015">Disulfide bond</keyword>
<dbReference type="Proteomes" id="UP001529510">
    <property type="component" value="Unassembled WGS sequence"/>
</dbReference>
<dbReference type="SMART" id="SM00032">
    <property type="entry name" value="CCP"/>
    <property type="match status" value="1"/>
</dbReference>
<dbReference type="PROSITE" id="PS50923">
    <property type="entry name" value="SUSHI"/>
    <property type="match status" value="1"/>
</dbReference>
<keyword evidence="1" id="KW-0677">Repeat</keyword>
<dbReference type="InterPro" id="IPR051277">
    <property type="entry name" value="SEZ6_CSMD_C4BPB_Regulators"/>
</dbReference>
<keyword evidence="6" id="KW-1185">Reference proteome</keyword>
<name>A0ABD0PEJ8_CIRMR</name>